<dbReference type="PROSITE" id="PS50937">
    <property type="entry name" value="HTH_MERR_2"/>
    <property type="match status" value="1"/>
</dbReference>
<dbReference type="InterPro" id="IPR047057">
    <property type="entry name" value="MerR_fam"/>
</dbReference>
<dbReference type="EMBL" id="JBEXIP010000064">
    <property type="protein sequence ID" value="MET8438609.1"/>
    <property type="molecule type" value="Genomic_DNA"/>
</dbReference>
<feature type="coiled-coil region" evidence="5">
    <location>
        <begin position="85"/>
        <end position="112"/>
    </location>
</feature>
<evidence type="ECO:0000256" key="5">
    <source>
        <dbReference type="SAM" id="Coils"/>
    </source>
</evidence>
<comment type="caution">
    <text evidence="7">The sequence shown here is derived from an EMBL/GenBank/DDBJ whole genome shotgun (WGS) entry which is preliminary data.</text>
</comment>
<keyword evidence="2" id="KW-0805">Transcription regulation</keyword>
<accession>A0ABV2UL91</accession>
<evidence type="ECO:0000313" key="7">
    <source>
        <dbReference type="EMBL" id="MET8438609.1"/>
    </source>
</evidence>
<keyword evidence="4" id="KW-0804">Transcription</keyword>
<dbReference type="RefSeq" id="WP_356713015.1">
    <property type="nucleotide sequence ID" value="NZ_JBEXIP010000064.1"/>
</dbReference>
<evidence type="ECO:0000256" key="1">
    <source>
        <dbReference type="ARBA" id="ARBA00022491"/>
    </source>
</evidence>
<keyword evidence="3" id="KW-0238">DNA-binding</keyword>
<evidence type="ECO:0000313" key="8">
    <source>
        <dbReference type="Proteomes" id="UP001550044"/>
    </source>
</evidence>
<feature type="domain" description="HTH merR-type" evidence="6">
    <location>
        <begin position="1"/>
        <end position="68"/>
    </location>
</feature>
<dbReference type="PRINTS" id="PR00040">
    <property type="entry name" value="HTHMERR"/>
</dbReference>
<evidence type="ECO:0000256" key="3">
    <source>
        <dbReference type="ARBA" id="ARBA00023125"/>
    </source>
</evidence>
<reference evidence="7 8" key="1">
    <citation type="submission" date="2024-06" db="EMBL/GenBank/DDBJ databases">
        <title>The Natural Products Discovery Center: Release of the First 8490 Sequenced Strains for Exploring Actinobacteria Biosynthetic Diversity.</title>
        <authorList>
            <person name="Kalkreuter E."/>
            <person name="Kautsar S.A."/>
            <person name="Yang D."/>
            <person name="Bader C.D."/>
            <person name="Teijaro C.N."/>
            <person name="Fluegel L."/>
            <person name="Davis C.M."/>
            <person name="Simpson J.R."/>
            <person name="Lauterbach L."/>
            <person name="Steele A.D."/>
            <person name="Gui C."/>
            <person name="Meng S."/>
            <person name="Li G."/>
            <person name="Viehrig K."/>
            <person name="Ye F."/>
            <person name="Su P."/>
            <person name="Kiefer A.F."/>
            <person name="Nichols A."/>
            <person name="Cepeda A.J."/>
            <person name="Yan W."/>
            <person name="Fan B."/>
            <person name="Jiang Y."/>
            <person name="Adhikari A."/>
            <person name="Zheng C.-J."/>
            <person name="Schuster L."/>
            <person name="Cowan T.M."/>
            <person name="Smanski M.J."/>
            <person name="Chevrette M.G."/>
            <person name="De Carvalho L.P.S."/>
            <person name="Shen B."/>
        </authorList>
    </citation>
    <scope>NUCLEOTIDE SEQUENCE [LARGE SCALE GENOMIC DNA]</scope>
    <source>
        <strain evidence="7 8">NPDC005137</strain>
    </source>
</reference>
<dbReference type="SUPFAM" id="SSF46955">
    <property type="entry name" value="Putative DNA-binding domain"/>
    <property type="match status" value="1"/>
</dbReference>
<dbReference type="Proteomes" id="UP001550044">
    <property type="component" value="Unassembled WGS sequence"/>
</dbReference>
<dbReference type="InterPro" id="IPR009061">
    <property type="entry name" value="DNA-bd_dom_put_sf"/>
</dbReference>
<evidence type="ECO:0000259" key="6">
    <source>
        <dbReference type="PROSITE" id="PS50937"/>
    </source>
</evidence>
<dbReference type="CDD" id="cd01282">
    <property type="entry name" value="HTH_MerR-like_sg3"/>
    <property type="match status" value="1"/>
</dbReference>
<evidence type="ECO:0000256" key="4">
    <source>
        <dbReference type="ARBA" id="ARBA00023163"/>
    </source>
</evidence>
<dbReference type="PANTHER" id="PTHR30204:SF69">
    <property type="entry name" value="MERR-FAMILY TRANSCRIPTIONAL REGULATOR"/>
    <property type="match status" value="1"/>
</dbReference>
<dbReference type="SMART" id="SM00422">
    <property type="entry name" value="HTH_MERR"/>
    <property type="match status" value="1"/>
</dbReference>
<keyword evidence="8" id="KW-1185">Reference proteome</keyword>
<name>A0ABV2UL91_9ACTN</name>
<sequence length="129" mass="14626">MRIGELAKKTGVPTRMLRYYEEQGLITPHRLGNGYREYDEYLVDRVHKIRGLLDAGVPTRIIGDMLPCLNQGPEIVVTDPDPKLREMLLAQRDKMTERIAFLEQNRDALTRYIEAMDIAGGSLPATGAR</sequence>
<keyword evidence="1" id="KW-0678">Repressor</keyword>
<keyword evidence="5" id="KW-0175">Coiled coil</keyword>
<evidence type="ECO:0000256" key="2">
    <source>
        <dbReference type="ARBA" id="ARBA00023015"/>
    </source>
</evidence>
<dbReference type="InterPro" id="IPR000551">
    <property type="entry name" value="MerR-type_HTH_dom"/>
</dbReference>
<dbReference type="Pfam" id="PF13411">
    <property type="entry name" value="MerR_1"/>
    <property type="match status" value="1"/>
</dbReference>
<protein>
    <submittedName>
        <fullName evidence="7">MerR family transcriptional regulator</fullName>
    </submittedName>
</protein>
<gene>
    <name evidence="7" type="ORF">ABZV61_39115</name>
</gene>
<dbReference type="PANTHER" id="PTHR30204">
    <property type="entry name" value="REDOX-CYCLING DRUG-SENSING TRANSCRIPTIONAL ACTIVATOR SOXR"/>
    <property type="match status" value="1"/>
</dbReference>
<proteinExistence type="predicted"/>
<dbReference type="Gene3D" id="1.10.1660.10">
    <property type="match status" value="1"/>
</dbReference>
<organism evidence="7 8">
    <name type="scientific">Streptomyces sp. 900116325</name>
    <dbReference type="NCBI Taxonomy" id="3154295"/>
    <lineage>
        <taxon>Bacteria</taxon>
        <taxon>Bacillati</taxon>
        <taxon>Actinomycetota</taxon>
        <taxon>Actinomycetes</taxon>
        <taxon>Kitasatosporales</taxon>
        <taxon>Streptomycetaceae</taxon>
        <taxon>Streptomyces</taxon>
    </lineage>
</organism>